<reference evidence="2 3" key="2">
    <citation type="journal article" date="2014" name="J. Gen. Appl. Microbiol.">
        <title>The early diverging ascomycetous budding yeast Saitoella complicata has three histone deacetylases belonging to the Clr6, Hos2, and Rpd3 lineages.</title>
        <authorList>
            <person name="Nishida H."/>
            <person name="Matsumoto T."/>
            <person name="Kondo S."/>
            <person name="Hamamoto M."/>
            <person name="Yoshikawa H."/>
        </authorList>
    </citation>
    <scope>NUCLEOTIDE SEQUENCE [LARGE SCALE GENOMIC DNA]</scope>
    <source>
        <strain evidence="2 3">NRRL Y-17804</strain>
    </source>
</reference>
<feature type="transmembrane region" description="Helical" evidence="1">
    <location>
        <begin position="195"/>
        <end position="213"/>
    </location>
</feature>
<evidence type="ECO:0000313" key="3">
    <source>
        <dbReference type="Proteomes" id="UP000033140"/>
    </source>
</evidence>
<keyword evidence="1" id="KW-1133">Transmembrane helix</keyword>
<feature type="transmembrane region" description="Helical" evidence="1">
    <location>
        <begin position="312"/>
        <end position="334"/>
    </location>
</feature>
<dbReference type="PANTHER" id="PTHR40467">
    <property type="match status" value="1"/>
</dbReference>
<dbReference type="Proteomes" id="UP000033140">
    <property type="component" value="Unassembled WGS sequence"/>
</dbReference>
<dbReference type="InterPro" id="IPR039966">
    <property type="entry name" value="C553.12c"/>
</dbReference>
<dbReference type="OrthoDB" id="5541877at2759"/>
<evidence type="ECO:0000313" key="2">
    <source>
        <dbReference type="EMBL" id="GAO49056.1"/>
    </source>
</evidence>
<feature type="transmembrane region" description="Helical" evidence="1">
    <location>
        <begin position="470"/>
        <end position="491"/>
    </location>
</feature>
<reference evidence="2 3" key="3">
    <citation type="journal article" date="2015" name="Genome Announc.">
        <title>Draft Genome Sequence of the Archiascomycetous Yeast Saitoella complicata.</title>
        <authorList>
            <person name="Yamauchi K."/>
            <person name="Kondo S."/>
            <person name="Hamamoto M."/>
            <person name="Takahashi Y."/>
            <person name="Ogura Y."/>
            <person name="Hayashi T."/>
            <person name="Nishida H."/>
        </authorList>
    </citation>
    <scope>NUCLEOTIDE SEQUENCE [LARGE SCALE GENOMIC DNA]</scope>
    <source>
        <strain evidence="2 3">NRRL Y-17804</strain>
    </source>
</reference>
<proteinExistence type="predicted"/>
<sequence length="542" mass="61328">MTIGSTYHTFDEGHESLATAEAATNAFGSLHLAKRKSQIFWNTVNRQLSVAFGVDDDTSDDGEDEGGWLLEGMVLQPRRGTVEKVIGGYWRRMAMLKIVPVAIVIAWCAIPLPTYPNPALDPDIPDPITNRTGSSESNFLLIPKEGEPKVLINFWFFLFVYYGFYNAIGLLWVTKLYHLYALNWWPSRLGGATSYTLLWCISIAGGAVIYLLSGLERFLLTWILLTFATMSTPMIFSFSILRSNRRHSWHSWRSSLDNASNVFFERVRYVPESWRRFLWFSGALGLGLVALVAGEAYTYIYMSTLPHSAADALVYVYTWVATVHLLDLTTCWILGEGRVNSYSLTTAFKFYYAMTLNTYLRNLYARLRSPQQFALLQAASSTSIIVVAPLTMTTYAWRVVGWMSGLVGGGEREGYEEWKKKVGRGVYIQTLAKDVTMMAFLGWVAVLHFGPNRDAYPYFGFEDKSDPYTYRLTTIASSVVWISEIVSAYIARRIIHRQFGFSITKEAVKDFKEHPDLVPSLQAVAVHVLQNMLFSLLTLAFA</sequence>
<accession>A0A0E9NHA3</accession>
<comment type="caution">
    <text evidence="2">The sequence shown here is derived from an EMBL/GenBank/DDBJ whole genome shotgun (WGS) entry which is preliminary data.</text>
</comment>
<name>A0A0E9NHA3_SAICN</name>
<dbReference type="EMBL" id="BACD03000019">
    <property type="protein sequence ID" value="GAO49056.1"/>
    <property type="molecule type" value="Genomic_DNA"/>
</dbReference>
<evidence type="ECO:0000256" key="1">
    <source>
        <dbReference type="SAM" id="Phobius"/>
    </source>
</evidence>
<dbReference type="PANTHER" id="PTHR40467:SF1">
    <property type="match status" value="1"/>
</dbReference>
<keyword evidence="3" id="KW-1185">Reference proteome</keyword>
<reference evidence="2 3" key="1">
    <citation type="journal article" date="2011" name="J. Gen. Appl. Microbiol.">
        <title>Draft genome sequencing of the enigmatic yeast Saitoella complicata.</title>
        <authorList>
            <person name="Nishida H."/>
            <person name="Hamamoto M."/>
            <person name="Sugiyama J."/>
        </authorList>
    </citation>
    <scope>NUCLEOTIDE SEQUENCE [LARGE SCALE GENOMIC DNA]</scope>
    <source>
        <strain evidence="2 3">NRRL Y-17804</strain>
    </source>
</reference>
<feature type="transmembrane region" description="Helical" evidence="1">
    <location>
        <begin position="431"/>
        <end position="450"/>
    </location>
</feature>
<feature type="transmembrane region" description="Helical" evidence="1">
    <location>
        <begin position="154"/>
        <end position="174"/>
    </location>
</feature>
<keyword evidence="1" id="KW-0812">Transmembrane</keyword>
<keyword evidence="1" id="KW-0472">Membrane</keyword>
<protein>
    <submittedName>
        <fullName evidence="2">Uncharacterized protein</fullName>
    </submittedName>
</protein>
<feature type="transmembrane region" description="Helical" evidence="1">
    <location>
        <begin position="94"/>
        <end position="112"/>
    </location>
</feature>
<dbReference type="OMA" id="WWSRYGL"/>
<feature type="transmembrane region" description="Helical" evidence="1">
    <location>
        <begin position="277"/>
        <end position="300"/>
    </location>
</feature>
<gene>
    <name evidence="2" type="ORF">G7K_3217-t1</name>
</gene>
<dbReference type="RefSeq" id="XP_019024090.1">
    <property type="nucleotide sequence ID" value="XM_019166079.1"/>
</dbReference>
<dbReference type="AlphaFoldDB" id="A0A0E9NHA3"/>
<organism evidence="2 3">
    <name type="scientific">Saitoella complicata (strain BCRC 22490 / CBS 7301 / JCM 7358 / NBRC 10748 / NRRL Y-17804)</name>
    <dbReference type="NCBI Taxonomy" id="698492"/>
    <lineage>
        <taxon>Eukaryota</taxon>
        <taxon>Fungi</taxon>
        <taxon>Dikarya</taxon>
        <taxon>Ascomycota</taxon>
        <taxon>Taphrinomycotina</taxon>
        <taxon>Taphrinomycotina incertae sedis</taxon>
        <taxon>Saitoella</taxon>
    </lineage>
</organism>
<feature type="transmembrane region" description="Helical" evidence="1">
    <location>
        <begin position="219"/>
        <end position="241"/>
    </location>
</feature>